<dbReference type="EMBL" id="AUZI01000021">
    <property type="protein sequence ID" value="KID48688.1"/>
    <property type="molecule type" value="Genomic_DNA"/>
</dbReference>
<evidence type="ECO:0000313" key="5">
    <source>
        <dbReference type="Proteomes" id="UP000031184"/>
    </source>
</evidence>
<keyword evidence="2" id="KW-0067">ATP-binding</keyword>
<dbReference type="PROSITE" id="PS51219">
    <property type="entry name" value="DPCK"/>
    <property type="match status" value="1"/>
</dbReference>
<comment type="caution">
    <text evidence="4">The sequence shown here is derived from an EMBL/GenBank/DDBJ whole genome shotgun (WGS) entry which is preliminary data.</text>
</comment>
<dbReference type="GO" id="GO:0005524">
    <property type="term" value="F:ATP binding"/>
    <property type="evidence" value="ECO:0007669"/>
    <property type="project" value="UniProtKB-KW"/>
</dbReference>
<dbReference type="PANTHER" id="PTHR10695:SF46">
    <property type="entry name" value="BIFUNCTIONAL COENZYME A SYNTHASE-RELATED"/>
    <property type="match status" value="1"/>
</dbReference>
<evidence type="ECO:0000256" key="1">
    <source>
        <dbReference type="ARBA" id="ARBA00022741"/>
    </source>
</evidence>
<dbReference type="SUPFAM" id="SSF52540">
    <property type="entry name" value="P-loop containing nucleoside triphosphate hydrolases"/>
    <property type="match status" value="1"/>
</dbReference>
<evidence type="ECO:0000313" key="4">
    <source>
        <dbReference type="EMBL" id="KID48688.1"/>
    </source>
</evidence>
<dbReference type="EC" id="2.7.1.24" evidence="3"/>
<gene>
    <name evidence="4" type="ORF">C095_08090</name>
</gene>
<evidence type="ECO:0000256" key="2">
    <source>
        <dbReference type="ARBA" id="ARBA00022840"/>
    </source>
</evidence>
<dbReference type="Proteomes" id="UP000031184">
    <property type="component" value="Unassembled WGS sequence"/>
</dbReference>
<dbReference type="GO" id="GO:0004140">
    <property type="term" value="F:dephospho-CoA kinase activity"/>
    <property type="evidence" value="ECO:0007669"/>
    <property type="project" value="UniProtKB-UniRule"/>
</dbReference>
<dbReference type="PATRIC" id="fig|1226633.4.peg.1628"/>
<dbReference type="GO" id="GO:0005737">
    <property type="term" value="C:cytoplasm"/>
    <property type="evidence" value="ECO:0007669"/>
    <property type="project" value="UniProtKB-UniRule"/>
</dbReference>
<evidence type="ECO:0000256" key="3">
    <source>
        <dbReference type="NCBIfam" id="TIGR00152"/>
    </source>
</evidence>
<proteinExistence type="predicted"/>
<dbReference type="AlphaFoldDB" id="A0A0B4E5A3"/>
<dbReference type="InterPro" id="IPR001977">
    <property type="entry name" value="Depp_CoAkinase"/>
</dbReference>
<protein>
    <recommendedName>
        <fullName evidence="3">Dephospho-CoA kinase</fullName>
        <ecNumber evidence="3">2.7.1.24</ecNumber>
    </recommendedName>
</protein>
<dbReference type="Pfam" id="PF01121">
    <property type="entry name" value="CoaE"/>
    <property type="match status" value="1"/>
</dbReference>
<name>A0A0B4E5A3_9FUSO</name>
<organism evidence="4 5">
    <name type="scientific">Fusobacterium necrophorum subsp. funduliforme B35</name>
    <dbReference type="NCBI Taxonomy" id="1226633"/>
    <lineage>
        <taxon>Bacteria</taxon>
        <taxon>Fusobacteriati</taxon>
        <taxon>Fusobacteriota</taxon>
        <taxon>Fusobacteriia</taxon>
        <taxon>Fusobacteriales</taxon>
        <taxon>Fusobacteriaceae</taxon>
        <taxon>Fusobacterium</taxon>
    </lineage>
</organism>
<keyword evidence="1" id="KW-0547">Nucleotide-binding</keyword>
<reference evidence="4 5" key="1">
    <citation type="submission" date="2013-08" db="EMBL/GenBank/DDBJ databases">
        <title>An opportunistic ruminal bacterium that causes liver abscesses in cattle.</title>
        <authorList>
            <person name="Benahmed F.H."/>
            <person name="Rasmussen M."/>
            <person name="Harbottle H."/>
            <person name="Soppet D."/>
            <person name="Nagaraja T.G."/>
            <person name="Davidson M."/>
        </authorList>
    </citation>
    <scope>NUCLEOTIDE SEQUENCE [LARGE SCALE GENOMIC DNA]</scope>
    <source>
        <strain evidence="4 5">B35</strain>
    </source>
</reference>
<dbReference type="NCBIfam" id="TIGR00152">
    <property type="entry name" value="dephospho-CoA kinase"/>
    <property type="match status" value="1"/>
</dbReference>
<dbReference type="InterPro" id="IPR027417">
    <property type="entry name" value="P-loop_NTPase"/>
</dbReference>
<dbReference type="PANTHER" id="PTHR10695">
    <property type="entry name" value="DEPHOSPHO-COA KINASE-RELATED"/>
    <property type="match status" value="1"/>
</dbReference>
<accession>A0A0B4E5A3</accession>
<sequence>MKKKKRTCPRKNYFFDIPLLFEAHFENLCEKILLVYADREVQITRIMQRDGSSRELAEKIIASQAKEEEKKKKSHYIIENNGSIEDLYQKLSKWEEMFNENCRSGRK</sequence>
<dbReference type="GO" id="GO:0015937">
    <property type="term" value="P:coenzyme A biosynthetic process"/>
    <property type="evidence" value="ECO:0007669"/>
    <property type="project" value="UniProtKB-UniRule"/>
</dbReference>
<dbReference type="Gene3D" id="3.40.50.300">
    <property type="entry name" value="P-loop containing nucleotide triphosphate hydrolases"/>
    <property type="match status" value="1"/>
</dbReference>
<dbReference type="CDD" id="cd02022">
    <property type="entry name" value="DPCK"/>
    <property type="match status" value="1"/>
</dbReference>